<keyword evidence="2" id="KW-1185">Reference proteome</keyword>
<organism evidence="1 2">
    <name type="scientific">Bifidobacterium subtile</name>
    <dbReference type="NCBI Taxonomy" id="77635"/>
    <lineage>
        <taxon>Bacteria</taxon>
        <taxon>Bacillati</taxon>
        <taxon>Actinomycetota</taxon>
        <taxon>Actinomycetes</taxon>
        <taxon>Bifidobacteriales</taxon>
        <taxon>Bifidobacteriaceae</taxon>
        <taxon>Bifidobacterium</taxon>
    </lineage>
</organism>
<dbReference type="EMBL" id="JGZR01000001">
    <property type="protein sequence ID" value="KFJ05152.1"/>
    <property type="molecule type" value="Genomic_DNA"/>
</dbReference>
<evidence type="ECO:0000313" key="2">
    <source>
        <dbReference type="Proteomes" id="UP000029055"/>
    </source>
</evidence>
<reference evidence="1 2" key="1">
    <citation type="submission" date="2014-03" db="EMBL/GenBank/DDBJ databases">
        <title>Genomics of Bifidobacteria.</title>
        <authorList>
            <person name="Ventura M."/>
            <person name="Milani C."/>
            <person name="Lugli G.A."/>
        </authorList>
    </citation>
    <scope>NUCLEOTIDE SEQUENCE [LARGE SCALE GENOMIC DNA]</scope>
    <source>
        <strain evidence="1 2">LMG 11597</strain>
    </source>
</reference>
<dbReference type="AlphaFoldDB" id="A0A087EBK1"/>
<dbReference type="Proteomes" id="UP000029055">
    <property type="component" value="Unassembled WGS sequence"/>
</dbReference>
<gene>
    <name evidence="1" type="ORF">BISU_1268</name>
</gene>
<evidence type="ECO:0000313" key="1">
    <source>
        <dbReference type="EMBL" id="KFJ05152.1"/>
    </source>
</evidence>
<name>A0A087EBK1_9BIFI</name>
<proteinExistence type="predicted"/>
<sequence length="52" mass="5399">MAPNAMNATALAASIVIVANMLHRVEGRQGLFGIVKDLCQEEVRAGGCGLMA</sequence>
<comment type="caution">
    <text evidence="1">The sequence shown here is derived from an EMBL/GenBank/DDBJ whole genome shotgun (WGS) entry which is preliminary data.</text>
</comment>
<accession>A0A087EBK1</accession>
<protein>
    <submittedName>
        <fullName evidence="1">Uncharacterized protein</fullName>
    </submittedName>
</protein>